<name>A0AAE1HJD7_9NEOP</name>
<sequence length="346" mass="39712">MNRASVHANARVAMEDCESGNDDQASAGLTVRGLCEVMTYIIEFLNMSEILRLSRTCRKIRERVFSLPLCANRVVCMNTATGLHANADLHAEEILQTVHQVDSIVIAPSLAPEHPSLLRTLLGFKAKVARVSLSEIAIRLLRHDTFDVTGTEDDKVRMAMEADRNTCYRTRKNIIRNFIKPYIMKSAAVLQRLEISHFSPWMVKFFGTLSKNVFPDLRHLEIRYPYGDPIAVPYLWHPEATENVQVEYADSHPRARVRYAHRDLPYRFQTEHEDPVPVEVDFDSDETMDDQIIRDRCAECESPQETDGDGWYRVHEECTPFGKNICNHLYEVIRHVITCAAPRLTK</sequence>
<dbReference type="GO" id="GO:0016874">
    <property type="term" value="F:ligase activity"/>
    <property type="evidence" value="ECO:0007669"/>
    <property type="project" value="UniProtKB-KW"/>
</dbReference>
<gene>
    <name evidence="1" type="ORF">KUF71_011831</name>
</gene>
<accession>A0AAE1HJD7</accession>
<organism evidence="1 2">
    <name type="scientific">Frankliniella fusca</name>
    <dbReference type="NCBI Taxonomy" id="407009"/>
    <lineage>
        <taxon>Eukaryota</taxon>
        <taxon>Metazoa</taxon>
        <taxon>Ecdysozoa</taxon>
        <taxon>Arthropoda</taxon>
        <taxon>Hexapoda</taxon>
        <taxon>Insecta</taxon>
        <taxon>Pterygota</taxon>
        <taxon>Neoptera</taxon>
        <taxon>Paraneoptera</taxon>
        <taxon>Thysanoptera</taxon>
        <taxon>Terebrantia</taxon>
        <taxon>Thripoidea</taxon>
        <taxon>Thripidae</taxon>
        <taxon>Frankliniella</taxon>
    </lineage>
</organism>
<dbReference type="EMBL" id="JAHWGI010001089">
    <property type="protein sequence ID" value="KAK3922362.1"/>
    <property type="molecule type" value="Genomic_DNA"/>
</dbReference>
<dbReference type="Proteomes" id="UP001219518">
    <property type="component" value="Unassembled WGS sequence"/>
</dbReference>
<proteinExistence type="predicted"/>
<feature type="non-terminal residue" evidence="1">
    <location>
        <position position="1"/>
    </location>
</feature>
<dbReference type="AlphaFoldDB" id="A0AAE1HJD7"/>
<comment type="caution">
    <text evidence="1">The sequence shown here is derived from an EMBL/GenBank/DDBJ whole genome shotgun (WGS) entry which is preliminary data.</text>
</comment>
<evidence type="ECO:0000313" key="1">
    <source>
        <dbReference type="EMBL" id="KAK3922362.1"/>
    </source>
</evidence>
<keyword evidence="1" id="KW-0436">Ligase</keyword>
<protein>
    <submittedName>
        <fullName evidence="1">UDP-N-acetylmuramoylalanine--D-glutamate ligase</fullName>
    </submittedName>
</protein>
<keyword evidence="2" id="KW-1185">Reference proteome</keyword>
<reference evidence="1" key="2">
    <citation type="journal article" date="2023" name="BMC Genomics">
        <title>Pest status, molecular evolution, and epigenetic factors derived from the genome assembly of Frankliniella fusca, a thysanopteran phytovirus vector.</title>
        <authorList>
            <person name="Catto M.A."/>
            <person name="Labadie P.E."/>
            <person name="Jacobson A.L."/>
            <person name="Kennedy G.G."/>
            <person name="Srinivasan R."/>
            <person name="Hunt B.G."/>
        </authorList>
    </citation>
    <scope>NUCLEOTIDE SEQUENCE</scope>
    <source>
        <strain evidence="1">PL_HMW_Pooled</strain>
    </source>
</reference>
<reference evidence="1" key="1">
    <citation type="submission" date="2021-07" db="EMBL/GenBank/DDBJ databases">
        <authorList>
            <person name="Catto M.A."/>
            <person name="Jacobson A."/>
            <person name="Kennedy G."/>
            <person name="Labadie P."/>
            <person name="Hunt B.G."/>
            <person name="Srinivasan R."/>
        </authorList>
    </citation>
    <scope>NUCLEOTIDE SEQUENCE</scope>
    <source>
        <strain evidence="1">PL_HMW_Pooled</strain>
        <tissue evidence="1">Head</tissue>
    </source>
</reference>
<evidence type="ECO:0000313" key="2">
    <source>
        <dbReference type="Proteomes" id="UP001219518"/>
    </source>
</evidence>